<name>A0A8S5P399_9CAUD</name>
<proteinExistence type="predicted"/>
<sequence>MKSIMQGQKSCLICRSPYVEKHHVFGAANRQNSEKYGLTVWLCHKHHNEPPEGVHFNRRFMDELHEWGQRQFETYYPAENFTEIFGKNYVRSADED</sequence>
<organism evidence="1">
    <name type="scientific">Myoviridae sp. ctegP15</name>
    <dbReference type="NCBI Taxonomy" id="2825146"/>
    <lineage>
        <taxon>Viruses</taxon>
        <taxon>Duplodnaviria</taxon>
        <taxon>Heunggongvirae</taxon>
        <taxon>Uroviricota</taxon>
        <taxon>Caudoviricetes</taxon>
    </lineage>
</organism>
<dbReference type="EMBL" id="BK015319">
    <property type="protein sequence ID" value="DAE01117.1"/>
    <property type="molecule type" value="Genomic_DNA"/>
</dbReference>
<accession>A0A8S5P399</accession>
<evidence type="ECO:0000313" key="1">
    <source>
        <dbReference type="EMBL" id="DAE01117.1"/>
    </source>
</evidence>
<protein>
    <submittedName>
        <fullName evidence="1">Recombination enhancement, RecA-dependent nuclease</fullName>
    </submittedName>
</protein>
<reference evidence="1" key="1">
    <citation type="journal article" date="2021" name="Proc. Natl. Acad. Sci. U.S.A.">
        <title>A Catalog of Tens of Thousands of Viruses from Human Metagenomes Reveals Hidden Associations with Chronic Diseases.</title>
        <authorList>
            <person name="Tisza M.J."/>
            <person name="Buck C.B."/>
        </authorList>
    </citation>
    <scope>NUCLEOTIDE SEQUENCE</scope>
    <source>
        <strain evidence="1">CtegP15</strain>
    </source>
</reference>